<evidence type="ECO:0000256" key="6">
    <source>
        <dbReference type="SAM" id="Phobius"/>
    </source>
</evidence>
<feature type="domain" description="MacB-like periplasmic core" evidence="8">
    <location>
        <begin position="20"/>
        <end position="238"/>
    </location>
</feature>
<dbReference type="PROSITE" id="PS51257">
    <property type="entry name" value="PROKAR_LIPOPROTEIN"/>
    <property type="match status" value="1"/>
</dbReference>
<name>A0ABT3RM27_9BACT</name>
<feature type="transmembrane region" description="Helical" evidence="6">
    <location>
        <begin position="696"/>
        <end position="719"/>
    </location>
</feature>
<reference evidence="9 10" key="1">
    <citation type="submission" date="2022-11" db="EMBL/GenBank/DDBJ databases">
        <title>The characterization of three novel Bacteroidetes species and genomic analysis of their roles in tidal elemental geochemical cycles.</title>
        <authorList>
            <person name="Ma K."/>
        </authorList>
    </citation>
    <scope>NUCLEOTIDE SEQUENCE [LARGE SCALE GENOMIC DNA]</scope>
    <source>
        <strain evidence="9 10">M17</strain>
    </source>
</reference>
<feature type="transmembrane region" description="Helical" evidence="6">
    <location>
        <begin position="21"/>
        <end position="42"/>
    </location>
</feature>
<feature type="transmembrane region" description="Helical" evidence="6">
    <location>
        <begin position="342"/>
        <end position="369"/>
    </location>
</feature>
<dbReference type="InterPro" id="IPR050250">
    <property type="entry name" value="Macrolide_Exporter_MacB"/>
</dbReference>
<sequence>MFKNYFKIAFRNLWNTKFYSTINILGLAIGIACCILIVLFILDEVSYDKHFKDSDRIYRVTSEINFGGNHNHYTTGPAPLGMALLEDYPYVESYGRFRTWGDFLMKVNEGDQNKKEYGVVFADSSIFTVFSIPFLHGDPGKVLKEPNTVVISESIALKYFGETDVIGKTLLVDDDNKFRIDGVIKDLPTNTHFDFAVYFSMLNREDSKNDIWLSNNFQTYFKLKEGVDPEEFEARIREDFLTKYIGPQITNLLGTTYDALENEGSFVKYHIQPVEDIHLHSQLNNELSANGDIKYIYIFSTVAGIILLIACINFINLSTSRSLKRSKEVGIRKTLGSRKKQLVFQFLTESLIISFFSLLLAVLIVELVVPIFNNTFDKQISTDYFTQPQLLLVLIFILILTGLAAGSYPALMLSSYKPVEVLKGGKVVGKGSFSLRNILVVGQFAISIILIIGTLVITGQLNYIQNKNLGFEKDRVLIINDVWNLNDQAKVFKEKVSGLASVSNTSLTSFLPVEGYSRSDNMYWRNGTNPSPESSVSMQSWGADGDYFNTLNLEFIDGQAFDSDAPSDSATVVLNESAINQFGFKGNPVGQYIHSFGFDDVTGQIDRETILAYKVIGIVKNFHFNSLKESITPLGIFNRNNRGVLLVKLKSEDYKNQLAAIERIWNSISPDQPFLYNFLDSDFESMYVAEQRVKKLMLVFSGLAILVACLGLFGLSAFTAEKRFKEIGVRKVMGAETNQVVFMLLGGFMKLVFIAYLIGVPIAWFAMKEWLQDFAYKTDINASYILGALIPAFLIALITVSYQSVKAALSDPVKALRNE</sequence>
<keyword evidence="4 6" id="KW-1133">Transmembrane helix</keyword>
<gene>
    <name evidence="9" type="ORF">OO013_02020</name>
</gene>
<evidence type="ECO:0000256" key="5">
    <source>
        <dbReference type="ARBA" id="ARBA00023136"/>
    </source>
</evidence>
<evidence type="ECO:0000256" key="4">
    <source>
        <dbReference type="ARBA" id="ARBA00022989"/>
    </source>
</evidence>
<dbReference type="Proteomes" id="UP001209885">
    <property type="component" value="Unassembled WGS sequence"/>
</dbReference>
<dbReference type="RefSeq" id="WP_266054904.1">
    <property type="nucleotide sequence ID" value="NZ_JAPFQN010000002.1"/>
</dbReference>
<organism evidence="9 10">
    <name type="scientific">Mangrovivirga halotolerans</name>
    <dbReference type="NCBI Taxonomy" id="2993936"/>
    <lineage>
        <taxon>Bacteria</taxon>
        <taxon>Pseudomonadati</taxon>
        <taxon>Bacteroidota</taxon>
        <taxon>Cytophagia</taxon>
        <taxon>Cytophagales</taxon>
        <taxon>Mangrovivirgaceae</taxon>
        <taxon>Mangrovivirga</taxon>
    </lineage>
</organism>
<feature type="transmembrane region" description="Helical" evidence="6">
    <location>
        <begin position="295"/>
        <end position="317"/>
    </location>
</feature>
<keyword evidence="3 6" id="KW-0812">Transmembrane</keyword>
<dbReference type="Pfam" id="PF02687">
    <property type="entry name" value="FtsX"/>
    <property type="match status" value="2"/>
</dbReference>
<evidence type="ECO:0000313" key="10">
    <source>
        <dbReference type="Proteomes" id="UP001209885"/>
    </source>
</evidence>
<dbReference type="EMBL" id="JAPFQN010000002">
    <property type="protein sequence ID" value="MCX2742620.1"/>
    <property type="molecule type" value="Genomic_DNA"/>
</dbReference>
<protein>
    <submittedName>
        <fullName evidence="9">ABC transporter permease</fullName>
    </submittedName>
</protein>
<feature type="transmembrane region" description="Helical" evidence="6">
    <location>
        <begin position="740"/>
        <end position="764"/>
    </location>
</feature>
<feature type="domain" description="MacB-like periplasmic core" evidence="8">
    <location>
        <begin position="446"/>
        <end position="659"/>
    </location>
</feature>
<proteinExistence type="predicted"/>
<feature type="transmembrane region" description="Helical" evidence="6">
    <location>
        <begin position="784"/>
        <end position="802"/>
    </location>
</feature>
<comment type="subcellular location">
    <subcellularLocation>
        <location evidence="1">Cell membrane</location>
        <topology evidence="1">Multi-pass membrane protein</topology>
    </subcellularLocation>
</comment>
<keyword evidence="5 6" id="KW-0472">Membrane</keyword>
<feature type="domain" description="ABC3 transporter permease C-terminal" evidence="7">
    <location>
        <begin position="699"/>
        <end position="807"/>
    </location>
</feature>
<dbReference type="InterPro" id="IPR003838">
    <property type="entry name" value="ABC3_permease_C"/>
</dbReference>
<dbReference type="InterPro" id="IPR025857">
    <property type="entry name" value="MacB_PCD"/>
</dbReference>
<feature type="transmembrane region" description="Helical" evidence="6">
    <location>
        <begin position="389"/>
        <end position="413"/>
    </location>
</feature>
<keyword evidence="2" id="KW-1003">Cell membrane</keyword>
<feature type="transmembrane region" description="Helical" evidence="6">
    <location>
        <begin position="434"/>
        <end position="457"/>
    </location>
</feature>
<evidence type="ECO:0000256" key="3">
    <source>
        <dbReference type="ARBA" id="ARBA00022692"/>
    </source>
</evidence>
<feature type="domain" description="ABC3 transporter permease C-terminal" evidence="7">
    <location>
        <begin position="301"/>
        <end position="417"/>
    </location>
</feature>
<dbReference type="Pfam" id="PF12704">
    <property type="entry name" value="MacB_PCD"/>
    <property type="match status" value="2"/>
</dbReference>
<keyword evidence="10" id="KW-1185">Reference proteome</keyword>
<evidence type="ECO:0000256" key="1">
    <source>
        <dbReference type="ARBA" id="ARBA00004651"/>
    </source>
</evidence>
<evidence type="ECO:0000259" key="7">
    <source>
        <dbReference type="Pfam" id="PF02687"/>
    </source>
</evidence>
<comment type="caution">
    <text evidence="9">The sequence shown here is derived from an EMBL/GenBank/DDBJ whole genome shotgun (WGS) entry which is preliminary data.</text>
</comment>
<dbReference type="PANTHER" id="PTHR30572">
    <property type="entry name" value="MEMBRANE COMPONENT OF TRANSPORTER-RELATED"/>
    <property type="match status" value="1"/>
</dbReference>
<evidence type="ECO:0000313" key="9">
    <source>
        <dbReference type="EMBL" id="MCX2742620.1"/>
    </source>
</evidence>
<accession>A0ABT3RM27</accession>
<evidence type="ECO:0000256" key="2">
    <source>
        <dbReference type="ARBA" id="ARBA00022475"/>
    </source>
</evidence>
<dbReference type="PANTHER" id="PTHR30572:SF18">
    <property type="entry name" value="ABC-TYPE MACROLIDE FAMILY EXPORT SYSTEM PERMEASE COMPONENT 2"/>
    <property type="match status" value="1"/>
</dbReference>
<evidence type="ECO:0000259" key="8">
    <source>
        <dbReference type="Pfam" id="PF12704"/>
    </source>
</evidence>